<dbReference type="PANTHER" id="PTHR31110:SF2">
    <property type="entry name" value="PESTICIDAL CRYSTAL CRY8BA PROTEIN"/>
    <property type="match status" value="1"/>
</dbReference>
<feature type="compositionally biased region" description="Polar residues" evidence="1">
    <location>
        <begin position="91"/>
        <end position="104"/>
    </location>
</feature>
<accession>A0A2N9EP91</accession>
<protein>
    <submittedName>
        <fullName evidence="2">Uncharacterized protein</fullName>
    </submittedName>
</protein>
<reference evidence="2" key="1">
    <citation type="submission" date="2018-02" db="EMBL/GenBank/DDBJ databases">
        <authorList>
            <person name="Cohen D.B."/>
            <person name="Kent A.D."/>
        </authorList>
    </citation>
    <scope>NUCLEOTIDE SEQUENCE</scope>
</reference>
<feature type="compositionally biased region" description="Basic and acidic residues" evidence="1">
    <location>
        <begin position="138"/>
        <end position="151"/>
    </location>
</feature>
<feature type="compositionally biased region" description="Acidic residues" evidence="1">
    <location>
        <begin position="74"/>
        <end position="86"/>
    </location>
</feature>
<name>A0A2N9EP91_FAGSY</name>
<proteinExistence type="predicted"/>
<feature type="compositionally biased region" description="Polar residues" evidence="1">
    <location>
        <begin position="216"/>
        <end position="248"/>
    </location>
</feature>
<evidence type="ECO:0000313" key="2">
    <source>
        <dbReference type="EMBL" id="SPC76510.1"/>
    </source>
</evidence>
<feature type="region of interest" description="Disordered" evidence="1">
    <location>
        <begin position="128"/>
        <end position="158"/>
    </location>
</feature>
<gene>
    <name evidence="2" type="ORF">FSB_LOCUS4392</name>
</gene>
<feature type="region of interest" description="Disordered" evidence="1">
    <location>
        <begin position="213"/>
        <end position="249"/>
    </location>
</feature>
<organism evidence="2">
    <name type="scientific">Fagus sylvatica</name>
    <name type="common">Beechnut</name>
    <dbReference type="NCBI Taxonomy" id="28930"/>
    <lineage>
        <taxon>Eukaryota</taxon>
        <taxon>Viridiplantae</taxon>
        <taxon>Streptophyta</taxon>
        <taxon>Embryophyta</taxon>
        <taxon>Tracheophyta</taxon>
        <taxon>Spermatophyta</taxon>
        <taxon>Magnoliopsida</taxon>
        <taxon>eudicotyledons</taxon>
        <taxon>Gunneridae</taxon>
        <taxon>Pentapetalae</taxon>
        <taxon>rosids</taxon>
        <taxon>fabids</taxon>
        <taxon>Fagales</taxon>
        <taxon>Fagaceae</taxon>
        <taxon>Fagus</taxon>
    </lineage>
</organism>
<feature type="region of interest" description="Disordered" evidence="1">
    <location>
        <begin position="72"/>
        <end position="109"/>
    </location>
</feature>
<evidence type="ECO:0000256" key="1">
    <source>
        <dbReference type="SAM" id="MobiDB-lite"/>
    </source>
</evidence>
<dbReference type="AlphaFoldDB" id="A0A2N9EP91"/>
<dbReference type="PANTHER" id="PTHR31110">
    <property type="entry name" value="PESTICIDAL CRYSTAL CRY8BA PROTEIN"/>
    <property type="match status" value="1"/>
</dbReference>
<sequence>MFTEGLDNETLRWVRGEDDIKRRDVSISGLSQRRKSECVGNRVLGLPTPGRFGCGLSPINVLVPQPMPVSGNDCESDMDLSSDSEDDVHSYFSSSRGTTRSKQGCGNRVEHPHHTEELLDSATSTKVPFMKSRSNNGECDRGTDTLDDHSPRVTAGENVERTAKQLDKWLQDFGRGLQNKKILDKCIPSAPPFVGSEPDFKETAEQISAFKAHGTPSLSNSSGSATKNEIQESRSTTGHGISNQSTRTPARFEVDASPASLATQRPTFHASGLGTWCAVLSYEACCRLCLYSWAQGHCMEAPYFLNDECAVLREAFGLRQVLLQPEEELLAKRPPELVSEGAAPKSRKTLGKMKMQLQVRKVKMDLEPPTCCIFSPLKSQLIKSRSFHSYFSKLKSKLYSEWEAIRNYQVASCTPANGSSSLFIKKISGLFKIGMTIMHNRSSQEVVPERYSCLLRLKNSSEEDAVQMQPGSGETHVFFPDNIGDDLIIEVKDSKGQYKGHVLAQVASIADEPGNKLRWWPIFHEPEHELVGRVQLHISYSITSDENNYPKVPLASQPALFLLKENPVFLALCGSIAETVVYDFVLEVAMKVQHIQQRNLLLHGPWKWLVTEFASYYGVSDAYTRLRYLTYVMDVATPTEDCLTLVHDLLLPVIMKSKGNSSLSHQENRILREIEDKVQQIITLVFKNYKLLDESSPSGMMDDFKPATGMVAPALVSAVKLYGLLHDILKPEAQLKLCKYFQAAAKKRSRRHLAETDELILNSEGGTLVDPMILSTSYQKMKSLICNFRNEISTDIEIHNQHVLPSFIDLPDISSAVYSLDLCNRLRAFLVACPPPRLSAHVAELVIATADFQRDLACWNINSFKGGVDAKEMFQDYIYLWIQDKRLALLELCKLDKVKWSGVRTQHSTTPFVEDMYDRLKETLDEYEVIIRRWPEYICHLEKAITDIEKAILEALEKQYADVLTPLKDNLTSKIYGLKYVQKFAKRSETYVAPNELGILLNSMRRMLDVLRPKIETHLSSWSSCIPDDGDTTREDCFSEGSVMLRAKFRSYLHAIVEKLAENTRLQRETKLTKIIQDLRENVVESDIRSKMQPLRNMIIRTIDHLHTIVEPNVFIAICRGFWDLMGQDILHSLENKRENISYKGLRIAVSVLDDIFTSEMHQLLGNALQEKDLEPPPNIMEVRSLLRKDAVNYKDSYY</sequence>
<feature type="compositionally biased region" description="Polar residues" evidence="1">
    <location>
        <begin position="128"/>
        <end position="137"/>
    </location>
</feature>
<dbReference type="EMBL" id="OIVN01000224">
    <property type="protein sequence ID" value="SPC76510.1"/>
    <property type="molecule type" value="Genomic_DNA"/>
</dbReference>